<feature type="non-terminal residue" evidence="2">
    <location>
        <position position="1"/>
    </location>
</feature>
<evidence type="ECO:0000313" key="3">
    <source>
        <dbReference type="Proteomes" id="UP000747399"/>
    </source>
</evidence>
<feature type="region of interest" description="Disordered" evidence="1">
    <location>
        <begin position="20"/>
        <end position="40"/>
    </location>
</feature>
<comment type="caution">
    <text evidence="2">The sequence shown here is derived from an EMBL/GenBank/DDBJ whole genome shotgun (WGS) entry which is preliminary data.</text>
</comment>
<dbReference type="AlphaFoldDB" id="A0A8J4BKM0"/>
<feature type="compositionally biased region" description="Pro residues" evidence="1">
    <location>
        <begin position="22"/>
        <end position="37"/>
    </location>
</feature>
<evidence type="ECO:0000313" key="2">
    <source>
        <dbReference type="EMBL" id="GIL63185.1"/>
    </source>
</evidence>
<organism evidence="2 3">
    <name type="scientific">Volvox africanus</name>
    <dbReference type="NCBI Taxonomy" id="51714"/>
    <lineage>
        <taxon>Eukaryota</taxon>
        <taxon>Viridiplantae</taxon>
        <taxon>Chlorophyta</taxon>
        <taxon>core chlorophytes</taxon>
        <taxon>Chlorophyceae</taxon>
        <taxon>CS clade</taxon>
        <taxon>Chlamydomonadales</taxon>
        <taxon>Volvocaceae</taxon>
        <taxon>Volvox</taxon>
    </lineage>
</organism>
<evidence type="ECO:0000256" key="1">
    <source>
        <dbReference type="SAM" id="MobiDB-lite"/>
    </source>
</evidence>
<gene>
    <name evidence="2" type="ORF">Vafri_17215</name>
</gene>
<proteinExistence type="predicted"/>
<reference evidence="2" key="1">
    <citation type="journal article" date="2021" name="Proc. Natl. Acad. Sci. U.S.A.">
        <title>Three genomes in the algal genus Volvox reveal the fate of a haploid sex-determining region after a transition to homothallism.</title>
        <authorList>
            <person name="Yamamoto K."/>
            <person name="Hamaji T."/>
            <person name="Kawai-Toyooka H."/>
            <person name="Matsuzaki R."/>
            <person name="Takahashi F."/>
            <person name="Nishimura Y."/>
            <person name="Kawachi M."/>
            <person name="Noguchi H."/>
            <person name="Minakuchi Y."/>
            <person name="Umen J.G."/>
            <person name="Toyoda A."/>
            <person name="Nozaki H."/>
        </authorList>
    </citation>
    <scope>NUCLEOTIDE SEQUENCE</scope>
    <source>
        <strain evidence="2">NIES-3780</strain>
    </source>
</reference>
<accession>A0A8J4BKM0</accession>
<dbReference type="EMBL" id="BNCO01000055">
    <property type="protein sequence ID" value="GIL63185.1"/>
    <property type="molecule type" value="Genomic_DNA"/>
</dbReference>
<name>A0A8J4BKM0_9CHLO</name>
<keyword evidence="3" id="KW-1185">Reference proteome</keyword>
<sequence length="101" mass="10335">CNGAELEVHVIRYITWRSSSPRLPPRLPPPSLLPPPNGTLAPHHIWAEGAAVAAAQSGMPSAPTPAPTDADAIIAAAAVSLPPATATDLELANGIDTEDFA</sequence>
<dbReference type="Proteomes" id="UP000747399">
    <property type="component" value="Unassembled WGS sequence"/>
</dbReference>
<protein>
    <submittedName>
        <fullName evidence="2">Uncharacterized protein</fullName>
    </submittedName>
</protein>